<gene>
    <name evidence="1" type="ORF">H6G24_11035</name>
</gene>
<dbReference type="EMBL" id="JACJQH010000014">
    <property type="protein sequence ID" value="MBD2196024.1"/>
    <property type="molecule type" value="Genomic_DNA"/>
</dbReference>
<protein>
    <submittedName>
        <fullName evidence="1">Uncharacterized protein</fullName>
    </submittedName>
</protein>
<dbReference type="RefSeq" id="WP_190540369.1">
    <property type="nucleotide sequence ID" value="NZ_CAWPNO010000045.1"/>
</dbReference>
<dbReference type="Proteomes" id="UP000658514">
    <property type="component" value="Unassembled WGS sequence"/>
</dbReference>
<comment type="caution">
    <text evidence="1">The sequence shown here is derived from an EMBL/GenBank/DDBJ whole genome shotgun (WGS) entry which is preliminary data.</text>
</comment>
<sequence>MPFISILTVNSQQSTVNSQQSTVNSQQIYLYLISNPKLKTALAEGKIKSSFS</sequence>
<keyword evidence="2" id="KW-1185">Reference proteome</keyword>
<accession>A0ABR8A8P5</accession>
<evidence type="ECO:0000313" key="1">
    <source>
        <dbReference type="EMBL" id="MBD2196024.1"/>
    </source>
</evidence>
<proteinExistence type="predicted"/>
<organism evidence="1 2">
    <name type="scientific">Calothrix parietina FACHB-288</name>
    <dbReference type="NCBI Taxonomy" id="2692896"/>
    <lineage>
        <taxon>Bacteria</taxon>
        <taxon>Bacillati</taxon>
        <taxon>Cyanobacteriota</taxon>
        <taxon>Cyanophyceae</taxon>
        <taxon>Nostocales</taxon>
        <taxon>Calotrichaceae</taxon>
        <taxon>Calothrix</taxon>
    </lineage>
</organism>
<evidence type="ECO:0000313" key="2">
    <source>
        <dbReference type="Proteomes" id="UP000658514"/>
    </source>
</evidence>
<name>A0ABR8A8P5_9CYAN</name>
<reference evidence="1 2" key="1">
    <citation type="journal article" date="2020" name="ISME J.">
        <title>Comparative genomics reveals insights into cyanobacterial evolution and habitat adaptation.</title>
        <authorList>
            <person name="Chen M.Y."/>
            <person name="Teng W.K."/>
            <person name="Zhao L."/>
            <person name="Hu C.X."/>
            <person name="Zhou Y.K."/>
            <person name="Han B.P."/>
            <person name="Song L.R."/>
            <person name="Shu W.S."/>
        </authorList>
    </citation>
    <scope>NUCLEOTIDE SEQUENCE [LARGE SCALE GENOMIC DNA]</scope>
    <source>
        <strain evidence="1 2">FACHB-288</strain>
    </source>
</reference>